<comment type="similarity">
    <text evidence="1 3">Belongs to the HAM1 NTPase family.</text>
</comment>
<evidence type="ECO:0000313" key="4">
    <source>
        <dbReference type="EMBL" id="UYP43842.1"/>
    </source>
</evidence>
<keyword evidence="5" id="KW-1185">Reference proteome</keyword>
<dbReference type="InterPro" id="IPR002637">
    <property type="entry name" value="RdgB/HAM1"/>
</dbReference>
<dbReference type="Gene3D" id="3.90.950.10">
    <property type="match status" value="1"/>
</dbReference>
<dbReference type="Pfam" id="PF01725">
    <property type="entry name" value="Ham1p_like"/>
    <property type="match status" value="1"/>
</dbReference>
<dbReference type="GO" id="GO:0036220">
    <property type="term" value="F:ITP diphosphatase activity"/>
    <property type="evidence" value="ECO:0007669"/>
    <property type="project" value="UniProtKB-EC"/>
</dbReference>
<proteinExistence type="inferred from homology"/>
<evidence type="ECO:0000256" key="3">
    <source>
        <dbReference type="RuleBase" id="RU003781"/>
    </source>
</evidence>
<protein>
    <submittedName>
        <fullName evidence="4">DITP/XTP pyrophosphatase</fullName>
        <ecNumber evidence="4">3.6.1.66</ecNumber>
    </submittedName>
</protein>
<keyword evidence="2 3" id="KW-0378">Hydrolase</keyword>
<name>A0ABY6HLS3_9ARCH</name>
<dbReference type="NCBIfam" id="NF011396">
    <property type="entry name" value="PRK14821.1"/>
    <property type="match status" value="1"/>
</dbReference>
<dbReference type="InterPro" id="IPR029001">
    <property type="entry name" value="ITPase-like_fam"/>
</dbReference>
<dbReference type="PANTHER" id="PTHR11067">
    <property type="entry name" value="INOSINE TRIPHOSPHATE PYROPHOSPHATASE/HAM1 PROTEIN"/>
    <property type="match status" value="1"/>
</dbReference>
<organism evidence="4 5">
    <name type="scientific">Candidatus Lokiarchaeum ossiferum</name>
    <dbReference type="NCBI Taxonomy" id="2951803"/>
    <lineage>
        <taxon>Archaea</taxon>
        <taxon>Promethearchaeati</taxon>
        <taxon>Promethearchaeota</taxon>
        <taxon>Promethearchaeia</taxon>
        <taxon>Promethearchaeales</taxon>
        <taxon>Promethearchaeaceae</taxon>
        <taxon>Candidatus Lokiarchaeum</taxon>
    </lineage>
</organism>
<accession>A0ABY6HLS3</accession>
<evidence type="ECO:0000256" key="2">
    <source>
        <dbReference type="ARBA" id="ARBA00022801"/>
    </source>
</evidence>
<evidence type="ECO:0000256" key="1">
    <source>
        <dbReference type="ARBA" id="ARBA00008023"/>
    </source>
</evidence>
<dbReference type="Proteomes" id="UP001208689">
    <property type="component" value="Chromosome"/>
</dbReference>
<dbReference type="EMBL" id="CP104013">
    <property type="protein sequence ID" value="UYP43842.1"/>
    <property type="molecule type" value="Genomic_DNA"/>
</dbReference>
<dbReference type="SUPFAM" id="SSF52972">
    <property type="entry name" value="ITPase-like"/>
    <property type="match status" value="1"/>
</dbReference>
<evidence type="ECO:0000313" key="5">
    <source>
        <dbReference type="Proteomes" id="UP001208689"/>
    </source>
</evidence>
<reference evidence="4" key="1">
    <citation type="submission" date="2022-09" db="EMBL/GenBank/DDBJ databases">
        <title>Actin cytoskeleton and complex cell architecture in an #Asgard archaeon.</title>
        <authorList>
            <person name="Ponce Toledo R.I."/>
            <person name="Schleper C."/>
            <person name="Rodrigues Oliveira T."/>
            <person name="Wollweber F."/>
            <person name="Xu J."/>
            <person name="Rittmann S."/>
            <person name="Klingl A."/>
            <person name="Pilhofer M."/>
        </authorList>
    </citation>
    <scope>NUCLEOTIDE SEQUENCE</scope>
    <source>
        <strain evidence="4">B-35</strain>
    </source>
</reference>
<dbReference type="EC" id="3.6.1.66" evidence="4"/>
<dbReference type="PANTHER" id="PTHR11067:SF9">
    <property type="entry name" value="INOSINE TRIPHOSPHATE PYROPHOSPHATASE"/>
    <property type="match status" value="1"/>
</dbReference>
<gene>
    <name evidence="4" type="ORF">NEF87_000127</name>
</gene>
<sequence>MGTKITFVTGNKHKFEEVSKLLETSVEGYEVIQSTKELSELQADSLEEVAKFKVNSVKTVIKPPYFIEDAGFFVDDVCKGFPGVYSSYVMKTIGYEGILKILGSTDQRKAHFESVIAYIDEYYQIRFFKGINEGAVELEARGKSGFGFDPIFISKDTPDRTFAELTMEEKNAISHRRRAMMKLIEFLNSKKNKSQSRSN</sequence>
<dbReference type="NCBIfam" id="TIGR00042">
    <property type="entry name" value="RdgB/HAM1 family non-canonical purine NTP pyrophosphatase"/>
    <property type="match status" value="1"/>
</dbReference>
<dbReference type="CDD" id="cd00515">
    <property type="entry name" value="HAM1"/>
    <property type="match status" value="1"/>
</dbReference>